<dbReference type="Gene3D" id="1.10.1380.10">
    <property type="entry name" value="Neutral endopeptidase , domain2"/>
    <property type="match status" value="1"/>
</dbReference>
<evidence type="ECO:0000256" key="4">
    <source>
        <dbReference type="ARBA" id="ARBA00022723"/>
    </source>
</evidence>
<dbReference type="PRINTS" id="PR00786">
    <property type="entry name" value="NEPRILYSIN"/>
</dbReference>
<keyword evidence="11" id="KW-1185">Reference proteome</keyword>
<evidence type="ECO:0000256" key="2">
    <source>
        <dbReference type="ARBA" id="ARBA00007357"/>
    </source>
</evidence>
<keyword evidence="5" id="KW-0378">Hydrolase</keyword>
<evidence type="ECO:0000256" key="1">
    <source>
        <dbReference type="ARBA" id="ARBA00001947"/>
    </source>
</evidence>
<dbReference type="RefSeq" id="WP_090584704.1">
    <property type="nucleotide sequence ID" value="NZ_FNDT01000002.1"/>
</dbReference>
<dbReference type="GO" id="GO:0046872">
    <property type="term" value="F:metal ion binding"/>
    <property type="evidence" value="ECO:0007669"/>
    <property type="project" value="UniProtKB-KW"/>
</dbReference>
<dbReference type="InterPro" id="IPR008753">
    <property type="entry name" value="Peptidase_M13_N"/>
</dbReference>
<dbReference type="InterPro" id="IPR000718">
    <property type="entry name" value="Peptidase_M13"/>
</dbReference>
<proteinExistence type="inferred from homology"/>
<dbReference type="GO" id="GO:0016485">
    <property type="term" value="P:protein processing"/>
    <property type="evidence" value="ECO:0007669"/>
    <property type="project" value="TreeGrafter"/>
</dbReference>
<name>A0A1G8ET29_9MICC</name>
<keyword evidence="6" id="KW-0862">Zinc</keyword>
<feature type="domain" description="Peptidase M13 C-terminal" evidence="8">
    <location>
        <begin position="443"/>
        <end position="646"/>
    </location>
</feature>
<feature type="domain" description="Peptidase M13 N-terminal" evidence="9">
    <location>
        <begin position="17"/>
        <end position="391"/>
    </location>
</feature>
<dbReference type="GO" id="GO:0005886">
    <property type="term" value="C:plasma membrane"/>
    <property type="evidence" value="ECO:0007669"/>
    <property type="project" value="TreeGrafter"/>
</dbReference>
<dbReference type="InterPro" id="IPR042089">
    <property type="entry name" value="Peptidase_M13_dom_2"/>
</dbReference>
<evidence type="ECO:0000256" key="6">
    <source>
        <dbReference type="ARBA" id="ARBA00022833"/>
    </source>
</evidence>
<accession>A0A1G8ET29</accession>
<evidence type="ECO:0000313" key="11">
    <source>
        <dbReference type="Proteomes" id="UP000199258"/>
    </source>
</evidence>
<dbReference type="CDD" id="cd08662">
    <property type="entry name" value="M13"/>
    <property type="match status" value="1"/>
</dbReference>
<dbReference type="GO" id="GO:0004222">
    <property type="term" value="F:metalloendopeptidase activity"/>
    <property type="evidence" value="ECO:0007669"/>
    <property type="project" value="InterPro"/>
</dbReference>
<dbReference type="InterPro" id="IPR018497">
    <property type="entry name" value="Peptidase_M13_C"/>
</dbReference>
<evidence type="ECO:0000259" key="9">
    <source>
        <dbReference type="Pfam" id="PF05649"/>
    </source>
</evidence>
<dbReference type="EMBL" id="FNDT01000002">
    <property type="protein sequence ID" value="SDH72995.1"/>
    <property type="molecule type" value="Genomic_DNA"/>
</dbReference>
<reference evidence="10 11" key="1">
    <citation type="submission" date="2016-10" db="EMBL/GenBank/DDBJ databases">
        <authorList>
            <person name="de Groot N.N."/>
        </authorList>
    </citation>
    <scope>NUCLEOTIDE SEQUENCE [LARGE SCALE GENOMIC DNA]</scope>
    <source>
        <strain evidence="10 11">NP_1H</strain>
    </source>
</reference>
<dbReference type="InterPro" id="IPR024079">
    <property type="entry name" value="MetalloPept_cat_dom_sf"/>
</dbReference>
<evidence type="ECO:0000313" key="10">
    <source>
        <dbReference type="EMBL" id="SDH72995.1"/>
    </source>
</evidence>
<dbReference type="PANTHER" id="PTHR11733:SF167">
    <property type="entry name" value="FI17812P1-RELATED"/>
    <property type="match status" value="1"/>
</dbReference>
<dbReference type="Gene3D" id="3.40.390.10">
    <property type="entry name" value="Collagenase (Catalytic Domain)"/>
    <property type="match status" value="1"/>
</dbReference>
<evidence type="ECO:0000256" key="3">
    <source>
        <dbReference type="ARBA" id="ARBA00022670"/>
    </source>
</evidence>
<evidence type="ECO:0000259" key="8">
    <source>
        <dbReference type="Pfam" id="PF01431"/>
    </source>
</evidence>
<keyword evidence="7" id="KW-0482">Metalloprotease</keyword>
<dbReference type="STRING" id="335973.SAMN04488693_102231"/>
<sequence length="649" mass="71841">MAASGINLANIDSDVRPQDDLFRHVNGGWLRSTPIPDDRAREGSFSQLADAAELAVRHIVEDAAAARDDDGDRFRIGALFGDFMDTDRLESEGAAPVQPLLAEIDAAGTVEELVRLDARLTRAGAAAMVLPYVSNDAGNPERYLLHLYQSGLGLPDESYYREEKFEDARLGYAELLHRLFELAGRPESRAAAATVFDLEARLASSHMDTVTRRNPQATYNLRATGELTSATPHLGTWLTELTSGVGLPDELIVNQPDYLAALMVSLDEVPLSAWKSWLAARVLLHAAPFLSDDFVDAHFSFYGTRLSGTPRLKERWKRGVAVVEGALGEAVGREYVSRHFPESHKATMRGLVDNLLAAYRERITHLEWMSGETRERALEKLRLFTTKIGYPDRWIDYSSLRIVPGDLYGNVRRSTEFETNRQLEKLGGPIDRGEWHLTPQTVNAYYMPTMNEIVFPAAILQPPFFDADADPAANYGAIGAVIGHEIGHGFDDQGSQFDGTGALHNWWTEADRTAFEALTGQLVTQYAALAPAEASDHPVNGKLTLGENIGDLGGLGISLAAYVISLEGAEPPVIDGLTGIQRFFYSWAECWRQNIRPEEAARRIAIDPHSPNEFRCNQVVRNLDEFHDAFSVAATDGLWLAPEDRVRIW</sequence>
<comment type="similarity">
    <text evidence="2">Belongs to the peptidase M13 family.</text>
</comment>
<dbReference type="SUPFAM" id="SSF55486">
    <property type="entry name" value="Metalloproteases ('zincins'), catalytic domain"/>
    <property type="match status" value="1"/>
</dbReference>
<dbReference type="PANTHER" id="PTHR11733">
    <property type="entry name" value="ZINC METALLOPROTEASE FAMILY M13 NEPRILYSIN-RELATED"/>
    <property type="match status" value="1"/>
</dbReference>
<evidence type="ECO:0000256" key="5">
    <source>
        <dbReference type="ARBA" id="ARBA00022801"/>
    </source>
</evidence>
<keyword evidence="4" id="KW-0479">Metal-binding</keyword>
<dbReference type="OrthoDB" id="9775677at2"/>
<keyword evidence="3" id="KW-0645">Protease</keyword>
<dbReference type="Pfam" id="PF05649">
    <property type="entry name" value="Peptidase_M13_N"/>
    <property type="match status" value="1"/>
</dbReference>
<comment type="cofactor">
    <cofactor evidence="1">
        <name>Zn(2+)</name>
        <dbReference type="ChEBI" id="CHEBI:29105"/>
    </cofactor>
</comment>
<evidence type="ECO:0000256" key="7">
    <source>
        <dbReference type="ARBA" id="ARBA00023049"/>
    </source>
</evidence>
<organism evidence="10 11">
    <name type="scientific">Arthrobacter subterraneus</name>
    <dbReference type="NCBI Taxonomy" id="335973"/>
    <lineage>
        <taxon>Bacteria</taxon>
        <taxon>Bacillati</taxon>
        <taxon>Actinomycetota</taxon>
        <taxon>Actinomycetes</taxon>
        <taxon>Micrococcales</taxon>
        <taxon>Micrococcaceae</taxon>
        <taxon>Arthrobacter</taxon>
    </lineage>
</organism>
<gene>
    <name evidence="10" type="ORF">SAMN04488693_102231</name>
</gene>
<dbReference type="PROSITE" id="PS51885">
    <property type="entry name" value="NEPRILYSIN"/>
    <property type="match status" value="1"/>
</dbReference>
<dbReference type="Proteomes" id="UP000199258">
    <property type="component" value="Unassembled WGS sequence"/>
</dbReference>
<protein>
    <submittedName>
        <fullName evidence="10">Endothelin-converting enzyme Metallo peptidase. MEROPS family M13</fullName>
    </submittedName>
</protein>
<dbReference type="Pfam" id="PF01431">
    <property type="entry name" value="Peptidase_M13"/>
    <property type="match status" value="1"/>
</dbReference>
<dbReference type="AlphaFoldDB" id="A0A1G8ET29"/>